<evidence type="ECO:0000256" key="7">
    <source>
        <dbReference type="SAM" id="Phobius"/>
    </source>
</evidence>
<keyword evidence="8" id="KW-0378">Hydrolase</keyword>
<evidence type="ECO:0000256" key="2">
    <source>
        <dbReference type="ARBA" id="ARBA00022692"/>
    </source>
</evidence>
<keyword evidence="4 7" id="KW-0472">Membrane</keyword>
<keyword evidence="3 7" id="KW-1133">Transmembrane helix</keyword>
<gene>
    <name evidence="8" type="ORF">QUW08_09505</name>
</gene>
<dbReference type="PANTHER" id="PTHR10806">
    <property type="entry name" value="SIGNAL PEPTIDASE COMPLEX CATALYTIC SUBUNIT SEC11"/>
    <property type="match status" value="1"/>
</dbReference>
<name>A0ABT7URK9_9FIRM</name>
<accession>A0ABT7URK9</accession>
<proteinExistence type="predicted"/>
<dbReference type="NCBIfam" id="TIGR02228">
    <property type="entry name" value="sigpep_I_arch"/>
    <property type="match status" value="1"/>
</dbReference>
<dbReference type="InterPro" id="IPR001733">
    <property type="entry name" value="Peptidase_S26B"/>
</dbReference>
<reference evidence="8 9" key="2">
    <citation type="submission" date="2023-06" db="EMBL/GenBank/DDBJ databases">
        <title>Identification and characterization of horizontal gene transfer across gut microbiota members of farm animals based on homology search.</title>
        <authorList>
            <person name="Schwarzerova J."/>
            <person name="Nykrynova M."/>
            <person name="Jureckova K."/>
            <person name="Cejkova D."/>
            <person name="Rychlik I."/>
        </authorList>
    </citation>
    <scope>NUCLEOTIDE SEQUENCE [LARGE SCALE GENOMIC DNA]</scope>
    <source>
        <strain evidence="8 9">ET340</strain>
    </source>
</reference>
<comment type="subcellular location">
    <subcellularLocation>
        <location evidence="1">Membrane</location>
    </subcellularLocation>
</comment>
<dbReference type="PANTHER" id="PTHR10806:SF6">
    <property type="entry name" value="SIGNAL PEPTIDASE COMPLEX CATALYTIC SUBUNIT SEC11"/>
    <property type="match status" value="1"/>
</dbReference>
<comment type="caution">
    <text evidence="8">The sequence shown here is derived from an EMBL/GenBank/DDBJ whole genome shotgun (WGS) entry which is preliminary data.</text>
</comment>
<reference evidence="8 9" key="3">
    <citation type="submission" date="2023-06" db="EMBL/GenBank/DDBJ databases">
        <authorList>
            <person name="Zeman M."/>
            <person name="Kubasova T."/>
            <person name="Jahodarova E."/>
            <person name="Nykrynova M."/>
            <person name="Rychlik I."/>
        </authorList>
    </citation>
    <scope>NUCLEOTIDE SEQUENCE [LARGE SCALE GENOMIC DNA]</scope>
    <source>
        <strain evidence="8 9">ET340</strain>
    </source>
</reference>
<feature type="transmembrane region" description="Helical" evidence="7">
    <location>
        <begin position="12"/>
        <end position="32"/>
    </location>
</feature>
<evidence type="ECO:0000256" key="5">
    <source>
        <dbReference type="NCBIfam" id="TIGR02228"/>
    </source>
</evidence>
<feature type="region of interest" description="Disordered" evidence="6">
    <location>
        <begin position="158"/>
        <end position="180"/>
    </location>
</feature>
<organism evidence="8 9">
    <name type="scientific">Allofournierella massiliensis</name>
    <dbReference type="NCBI Taxonomy" id="1650663"/>
    <lineage>
        <taxon>Bacteria</taxon>
        <taxon>Bacillati</taxon>
        <taxon>Bacillota</taxon>
        <taxon>Clostridia</taxon>
        <taxon>Eubacteriales</taxon>
        <taxon>Oscillospiraceae</taxon>
        <taxon>Allofournierella</taxon>
    </lineage>
</organism>
<dbReference type="EMBL" id="JAUDCL010000016">
    <property type="protein sequence ID" value="MDM8201527.1"/>
    <property type="molecule type" value="Genomic_DNA"/>
</dbReference>
<evidence type="ECO:0000256" key="3">
    <source>
        <dbReference type="ARBA" id="ARBA00022989"/>
    </source>
</evidence>
<evidence type="ECO:0000313" key="8">
    <source>
        <dbReference type="EMBL" id="MDM8201527.1"/>
    </source>
</evidence>
<dbReference type="Proteomes" id="UP001529380">
    <property type="component" value="Unassembled WGS sequence"/>
</dbReference>
<dbReference type="EC" id="3.4.21.89" evidence="5"/>
<dbReference type="CDD" id="cd06462">
    <property type="entry name" value="Peptidase_S24_S26"/>
    <property type="match status" value="1"/>
</dbReference>
<keyword evidence="9" id="KW-1185">Reference proteome</keyword>
<protein>
    <recommendedName>
        <fullName evidence="5">Signal peptidase I</fullName>
        <ecNumber evidence="5">3.4.21.89</ecNumber>
    </recommendedName>
</protein>
<evidence type="ECO:0000256" key="4">
    <source>
        <dbReference type="ARBA" id="ARBA00023136"/>
    </source>
</evidence>
<feature type="compositionally biased region" description="Basic residues" evidence="6">
    <location>
        <begin position="169"/>
        <end position="180"/>
    </location>
</feature>
<sequence length="180" mass="19973">MLQKICGFLSTLLMVALLALAAVLIVPVILGYTELAVLTGSMQPTIPVGSLIYVKEVDPATLEPGDVITYRLEGDTMVTHRVIETNPTEGYLITQGDANEDPDGEITFDRIVGKMDFHLPYLGYISMNIRTKTGIFAICGTLIVIILLTFVPEIFAPDSPEDEQEQEKKQKKIFRKKQEN</sequence>
<evidence type="ECO:0000313" key="9">
    <source>
        <dbReference type="Proteomes" id="UP001529380"/>
    </source>
</evidence>
<dbReference type="GO" id="GO:0009003">
    <property type="term" value="F:signal peptidase activity"/>
    <property type="evidence" value="ECO:0007669"/>
    <property type="project" value="UniProtKB-EC"/>
</dbReference>
<feature type="transmembrane region" description="Helical" evidence="7">
    <location>
        <begin position="135"/>
        <end position="155"/>
    </location>
</feature>
<dbReference type="SUPFAM" id="SSF51306">
    <property type="entry name" value="LexA/Signal peptidase"/>
    <property type="match status" value="1"/>
</dbReference>
<dbReference type="InterPro" id="IPR036286">
    <property type="entry name" value="LexA/Signal_pep-like_sf"/>
</dbReference>
<keyword evidence="2 7" id="KW-0812">Transmembrane</keyword>
<evidence type="ECO:0000256" key="6">
    <source>
        <dbReference type="SAM" id="MobiDB-lite"/>
    </source>
</evidence>
<dbReference type="RefSeq" id="WP_289600057.1">
    <property type="nucleotide sequence ID" value="NZ_JAUDCL010000016.1"/>
</dbReference>
<evidence type="ECO:0000256" key="1">
    <source>
        <dbReference type="ARBA" id="ARBA00004370"/>
    </source>
</evidence>
<reference evidence="9" key="1">
    <citation type="submission" date="2023-06" db="EMBL/GenBank/DDBJ databases">
        <title>Identification and characterization of horizontal gene transfer across gut microbiota members of farm animals based on homology search.</title>
        <authorList>
            <person name="Zeman M."/>
            <person name="Kubasova T."/>
            <person name="Jahodarova E."/>
            <person name="Nykrynova M."/>
            <person name="Rychlik I."/>
        </authorList>
    </citation>
    <scope>NUCLEOTIDE SEQUENCE [LARGE SCALE GENOMIC DNA]</scope>
    <source>
        <strain evidence="9">ET340</strain>
    </source>
</reference>